<dbReference type="PANTHER" id="PTHR42998:SF1">
    <property type="entry name" value="TYPE I RESTRICTION ENZYME HINDI METHYLASE SUBUNIT"/>
    <property type="match status" value="1"/>
</dbReference>
<dbReference type="InterPro" id="IPR029063">
    <property type="entry name" value="SAM-dependent_MTases_sf"/>
</dbReference>
<dbReference type="PANTHER" id="PTHR42998">
    <property type="entry name" value="TYPE I RESTRICTION ENZYME HINDVIIP M PROTEIN-RELATED"/>
    <property type="match status" value="1"/>
</dbReference>
<evidence type="ECO:0000313" key="10">
    <source>
        <dbReference type="EMBL" id="KCZ72007.1"/>
    </source>
</evidence>
<keyword evidence="11" id="KW-1185">Reference proteome</keyword>
<dbReference type="Gene3D" id="1.20.1260.30">
    <property type="match status" value="1"/>
</dbReference>
<dbReference type="AlphaFoldDB" id="A0A062V3V1"/>
<evidence type="ECO:0000259" key="9">
    <source>
        <dbReference type="Pfam" id="PF12161"/>
    </source>
</evidence>
<dbReference type="InterPro" id="IPR052916">
    <property type="entry name" value="Type-I_RE_MTase_Subunit"/>
</dbReference>
<keyword evidence="2 10" id="KW-0489">Methyltransferase</keyword>
<evidence type="ECO:0000256" key="2">
    <source>
        <dbReference type="ARBA" id="ARBA00022603"/>
    </source>
</evidence>
<sequence>MPGNHNEIEKRLWDAADELRANSKLKSSEYSVPVLGLIFLRYADHKFTIAQKELAGKSTGRRPVSKTDYQARGVLYLPEASRFSKLLNLPEGADIGKAINEAMRAIEVENEELKDILPKTYNHLDNSTLVELLKTFNSVPMDIEGDAFGKIYEYFLGKFAMSEGQKGGEFFTPTSIVKLIVEVIEPYHGRIFDPACGSGGMFVQSARFVENHKKNPNAEISVYGQEKTAETVRLCKMNLAVHGLSGDIREGNSYYEDIHKSVGKFDFVMANPPFNVDRVDKERIKDDPRFPFGMPKPDNANYLWIQIFYSALNEKGRSGFVMANSASDARGSEQDIRKSLIEEGAVDVMVAVGSNFFYTVTLPCTLWFLDRGKVKTPRKDKVLFLDARHIFHQVDRAHRDFTPDQIEFLANIVRIYRCEQPETTNGSTPMLKEKFPDGKYVDVPGLCKVASLSEIEAQGWSLNPGRYVGVAEREADDFDFKERLEELNEELETLNAEARELEGRIAENVEKLLEGSG</sequence>
<dbReference type="Gene3D" id="3.40.50.150">
    <property type="entry name" value="Vaccinia Virus protein VP39"/>
    <property type="match status" value="1"/>
</dbReference>
<protein>
    <recommendedName>
        <fullName evidence="1">site-specific DNA-methyltransferase (adenine-specific)</fullName>
        <ecNumber evidence="1">2.1.1.72</ecNumber>
    </recommendedName>
</protein>
<dbReference type="Proteomes" id="UP000027153">
    <property type="component" value="Unassembled WGS sequence"/>
</dbReference>
<dbReference type="InterPro" id="IPR022749">
    <property type="entry name" value="D12N6_MeTrfase_N"/>
</dbReference>
<evidence type="ECO:0000259" key="8">
    <source>
        <dbReference type="Pfam" id="PF02384"/>
    </source>
</evidence>
<evidence type="ECO:0000256" key="4">
    <source>
        <dbReference type="ARBA" id="ARBA00022691"/>
    </source>
</evidence>
<dbReference type="InterPro" id="IPR003356">
    <property type="entry name" value="DNA_methylase_A-5"/>
</dbReference>
<name>A0A062V3V1_9EURY</name>
<dbReference type="GO" id="GO:0009007">
    <property type="term" value="F:site-specific DNA-methyltransferase (adenine-specific) activity"/>
    <property type="evidence" value="ECO:0007669"/>
    <property type="project" value="UniProtKB-EC"/>
</dbReference>
<dbReference type="Pfam" id="PF02384">
    <property type="entry name" value="N6_Mtase"/>
    <property type="match status" value="1"/>
</dbReference>
<evidence type="ECO:0000256" key="3">
    <source>
        <dbReference type="ARBA" id="ARBA00022679"/>
    </source>
</evidence>
<feature type="domain" description="DNA methylase adenine-specific" evidence="8">
    <location>
        <begin position="145"/>
        <end position="474"/>
    </location>
</feature>
<keyword evidence="7" id="KW-0175">Coiled coil</keyword>
<proteinExistence type="predicted"/>
<evidence type="ECO:0000256" key="1">
    <source>
        <dbReference type="ARBA" id="ARBA00011900"/>
    </source>
</evidence>
<evidence type="ECO:0000313" key="11">
    <source>
        <dbReference type="Proteomes" id="UP000027153"/>
    </source>
</evidence>
<dbReference type="GO" id="GO:0008170">
    <property type="term" value="F:N-methyltransferase activity"/>
    <property type="evidence" value="ECO:0007669"/>
    <property type="project" value="InterPro"/>
</dbReference>
<dbReference type="EMBL" id="JMIY01000003">
    <property type="protein sequence ID" value="KCZ72007.1"/>
    <property type="molecule type" value="Genomic_DNA"/>
</dbReference>
<comment type="catalytic activity">
    <reaction evidence="6">
        <text>a 2'-deoxyadenosine in DNA + S-adenosyl-L-methionine = an N(6)-methyl-2'-deoxyadenosine in DNA + S-adenosyl-L-homocysteine + H(+)</text>
        <dbReference type="Rhea" id="RHEA:15197"/>
        <dbReference type="Rhea" id="RHEA-COMP:12418"/>
        <dbReference type="Rhea" id="RHEA-COMP:12419"/>
        <dbReference type="ChEBI" id="CHEBI:15378"/>
        <dbReference type="ChEBI" id="CHEBI:57856"/>
        <dbReference type="ChEBI" id="CHEBI:59789"/>
        <dbReference type="ChEBI" id="CHEBI:90615"/>
        <dbReference type="ChEBI" id="CHEBI:90616"/>
        <dbReference type="EC" id="2.1.1.72"/>
    </reaction>
</comment>
<dbReference type="PATRIC" id="fig|1392998.3.peg.1416"/>
<gene>
    <name evidence="10" type="ORF">ANME2D_01406</name>
</gene>
<dbReference type="Pfam" id="PF12161">
    <property type="entry name" value="HsdM_N"/>
    <property type="match status" value="1"/>
</dbReference>
<dbReference type="GO" id="GO:0032259">
    <property type="term" value="P:methylation"/>
    <property type="evidence" value="ECO:0007669"/>
    <property type="project" value="UniProtKB-KW"/>
</dbReference>
<keyword evidence="5" id="KW-0680">Restriction system</keyword>
<keyword evidence="4" id="KW-0949">S-adenosyl-L-methionine</keyword>
<dbReference type="InterPro" id="IPR038333">
    <property type="entry name" value="T1MK-like_N_sf"/>
</dbReference>
<feature type="coiled-coil region" evidence="7">
    <location>
        <begin position="477"/>
        <end position="511"/>
    </location>
</feature>
<reference evidence="10 11" key="1">
    <citation type="journal article" date="2013" name="Nature">
        <title>Anaerobic oxidation of methane coupled to nitrate reduction in a novel archaeal lineage.</title>
        <authorList>
            <person name="Haroon M.F."/>
            <person name="Hu S."/>
            <person name="Shi Y."/>
            <person name="Imelfort M."/>
            <person name="Keller J."/>
            <person name="Hugenholtz P."/>
            <person name="Yuan Z."/>
            <person name="Tyson G.W."/>
        </authorList>
    </citation>
    <scope>NUCLEOTIDE SEQUENCE [LARGE SCALE GENOMIC DNA]</scope>
    <source>
        <strain evidence="10 11">ANME-2d</strain>
    </source>
</reference>
<evidence type="ECO:0000256" key="6">
    <source>
        <dbReference type="ARBA" id="ARBA00047942"/>
    </source>
</evidence>
<dbReference type="SUPFAM" id="SSF53335">
    <property type="entry name" value="S-adenosyl-L-methionine-dependent methyltransferases"/>
    <property type="match status" value="1"/>
</dbReference>
<dbReference type="OrthoDB" id="45790at2157"/>
<evidence type="ECO:0000256" key="7">
    <source>
        <dbReference type="SAM" id="Coils"/>
    </source>
</evidence>
<dbReference type="RefSeq" id="WP_048090039.1">
    <property type="nucleotide sequence ID" value="NZ_JMIY01000003.1"/>
</dbReference>
<dbReference type="PRINTS" id="PR00507">
    <property type="entry name" value="N12N6MTFRASE"/>
</dbReference>
<organism evidence="10 11">
    <name type="scientific">Candidatus Methanoperedens nitratireducens</name>
    <dbReference type="NCBI Taxonomy" id="1392998"/>
    <lineage>
        <taxon>Archaea</taxon>
        <taxon>Methanobacteriati</taxon>
        <taxon>Methanobacteriota</taxon>
        <taxon>Stenosarchaea group</taxon>
        <taxon>Methanomicrobia</taxon>
        <taxon>Methanosarcinales</taxon>
        <taxon>ANME-2 cluster</taxon>
        <taxon>Candidatus Methanoperedentaceae</taxon>
        <taxon>Candidatus Methanoperedens</taxon>
    </lineage>
</organism>
<feature type="domain" description="N6 adenine-specific DNA methyltransferase N-terminal" evidence="9">
    <location>
        <begin position="8"/>
        <end position="136"/>
    </location>
</feature>
<accession>A0A062V3V1</accession>
<dbReference type="GO" id="GO:0009307">
    <property type="term" value="P:DNA restriction-modification system"/>
    <property type="evidence" value="ECO:0007669"/>
    <property type="project" value="UniProtKB-KW"/>
</dbReference>
<dbReference type="CDD" id="cd02440">
    <property type="entry name" value="AdoMet_MTases"/>
    <property type="match status" value="1"/>
</dbReference>
<dbReference type="GO" id="GO:0003677">
    <property type="term" value="F:DNA binding"/>
    <property type="evidence" value="ECO:0007669"/>
    <property type="project" value="InterPro"/>
</dbReference>
<comment type="caution">
    <text evidence="10">The sequence shown here is derived from an EMBL/GenBank/DDBJ whole genome shotgun (WGS) entry which is preliminary data.</text>
</comment>
<dbReference type="EC" id="2.1.1.72" evidence="1"/>
<keyword evidence="3 10" id="KW-0808">Transferase</keyword>
<evidence type="ECO:0000256" key="5">
    <source>
        <dbReference type="ARBA" id="ARBA00022747"/>
    </source>
</evidence>